<dbReference type="Proteomes" id="UP001652582">
    <property type="component" value="Chromosome 16"/>
</dbReference>
<dbReference type="OrthoDB" id="7333818at2759"/>
<dbReference type="InterPro" id="IPR014756">
    <property type="entry name" value="Ig_E-set"/>
</dbReference>
<evidence type="ECO:0000256" key="1">
    <source>
        <dbReference type="SAM" id="SignalP"/>
    </source>
</evidence>
<dbReference type="AlphaFoldDB" id="A0A6J1N0S3"/>
<name>A0A6J1N0S3_BICAN</name>
<accession>A0A6J1N0S3</accession>
<keyword evidence="1" id="KW-0732">Signal</keyword>
<keyword evidence="3" id="KW-1185">Reference proteome</keyword>
<feature type="signal peptide" evidence="1">
    <location>
        <begin position="1"/>
        <end position="22"/>
    </location>
</feature>
<dbReference type="GeneID" id="112047545"/>
<evidence type="ECO:0000313" key="3">
    <source>
        <dbReference type="Proteomes" id="UP001652582"/>
    </source>
</evidence>
<dbReference type="Gene3D" id="2.60.40.770">
    <property type="match status" value="1"/>
</dbReference>
<organism evidence="3 4">
    <name type="scientific">Bicyclus anynana</name>
    <name type="common">Squinting bush brown butterfly</name>
    <dbReference type="NCBI Taxonomy" id="110368"/>
    <lineage>
        <taxon>Eukaryota</taxon>
        <taxon>Metazoa</taxon>
        <taxon>Ecdysozoa</taxon>
        <taxon>Arthropoda</taxon>
        <taxon>Hexapoda</taxon>
        <taxon>Insecta</taxon>
        <taxon>Pterygota</taxon>
        <taxon>Neoptera</taxon>
        <taxon>Endopterygota</taxon>
        <taxon>Lepidoptera</taxon>
        <taxon>Glossata</taxon>
        <taxon>Ditrysia</taxon>
        <taxon>Papilionoidea</taxon>
        <taxon>Nymphalidae</taxon>
        <taxon>Satyrinae</taxon>
        <taxon>Satyrini</taxon>
        <taxon>Mycalesina</taxon>
        <taxon>Bicyclus</taxon>
    </lineage>
</organism>
<dbReference type="SUPFAM" id="SSF81296">
    <property type="entry name" value="E set domains"/>
    <property type="match status" value="1"/>
</dbReference>
<dbReference type="RefSeq" id="XP_023940449.1">
    <property type="nucleotide sequence ID" value="XM_024084681.2"/>
</dbReference>
<reference evidence="4" key="1">
    <citation type="submission" date="2025-08" db="UniProtKB">
        <authorList>
            <consortium name="RefSeq"/>
        </authorList>
    </citation>
    <scope>IDENTIFICATION</scope>
</reference>
<evidence type="ECO:0000259" key="2">
    <source>
        <dbReference type="SMART" id="SM00737"/>
    </source>
</evidence>
<dbReference type="InterPro" id="IPR003172">
    <property type="entry name" value="ML_dom"/>
</dbReference>
<evidence type="ECO:0000313" key="4">
    <source>
        <dbReference type="RefSeq" id="XP_023940449.1"/>
    </source>
</evidence>
<dbReference type="KEGG" id="bany:112047545"/>
<feature type="chain" id="PRO_5027045748" evidence="1">
    <location>
        <begin position="23"/>
        <end position="158"/>
    </location>
</feature>
<protein>
    <submittedName>
        <fullName evidence="4">MD-2-related lipid-recognition protein</fullName>
    </submittedName>
</protein>
<dbReference type="SMART" id="SM00737">
    <property type="entry name" value="ML"/>
    <property type="match status" value="1"/>
</dbReference>
<gene>
    <name evidence="4" type="primary">LOC112047545</name>
</gene>
<proteinExistence type="predicted"/>
<feature type="domain" description="MD-2-related lipid-recognition" evidence="2">
    <location>
        <begin position="27"/>
        <end position="154"/>
    </location>
</feature>
<sequence length="158" mass="18046">MFKMAVRAVLIVALYILNVASAEYVNRKFCSNVDHSKCSIHSVQLDPCPDGPGFCLLRREKPYRLSFDFTPKFEAAKLQLSVLSDDDNSGNFSTVVLPPHSACDHQRCPLEDYVRTSYDVDFVFVKKVYGKFPIQMKLWNELDQSEACCFTFTVKTLK</sequence>